<feature type="compositionally biased region" description="Polar residues" evidence="1">
    <location>
        <begin position="146"/>
        <end position="164"/>
    </location>
</feature>
<evidence type="ECO:0000313" key="4">
    <source>
        <dbReference type="Proteomes" id="UP000041254"/>
    </source>
</evidence>
<feature type="region of interest" description="Disordered" evidence="1">
    <location>
        <begin position="146"/>
        <end position="168"/>
    </location>
</feature>
<feature type="compositionally biased region" description="Basic and acidic residues" evidence="1">
    <location>
        <begin position="236"/>
        <end position="247"/>
    </location>
</feature>
<dbReference type="InterPro" id="IPR002913">
    <property type="entry name" value="START_lipid-bd_dom"/>
</dbReference>
<dbReference type="AlphaFoldDB" id="A0A0G4GAU3"/>
<protein>
    <recommendedName>
        <fullName evidence="2">START domain-containing protein</fullName>
    </recommendedName>
</protein>
<dbReference type="EMBL" id="CDMY01000613">
    <property type="protein sequence ID" value="CEM26185.1"/>
    <property type="molecule type" value="Genomic_DNA"/>
</dbReference>
<dbReference type="PROSITE" id="PS50848">
    <property type="entry name" value="START"/>
    <property type="match status" value="1"/>
</dbReference>
<dbReference type="Pfam" id="PF01852">
    <property type="entry name" value="START"/>
    <property type="match status" value="1"/>
</dbReference>
<feature type="region of interest" description="Disordered" evidence="1">
    <location>
        <begin position="188"/>
        <end position="267"/>
    </location>
</feature>
<dbReference type="SUPFAM" id="SSF55961">
    <property type="entry name" value="Bet v1-like"/>
    <property type="match status" value="1"/>
</dbReference>
<dbReference type="GO" id="GO:0008289">
    <property type="term" value="F:lipid binding"/>
    <property type="evidence" value="ECO:0007669"/>
    <property type="project" value="InterPro"/>
</dbReference>
<dbReference type="OrthoDB" id="343140at2759"/>
<gene>
    <name evidence="3" type="ORF">Vbra_17296</name>
</gene>
<reference evidence="3 4" key="1">
    <citation type="submission" date="2014-11" db="EMBL/GenBank/DDBJ databases">
        <authorList>
            <person name="Zhu J."/>
            <person name="Qi W."/>
            <person name="Song R."/>
        </authorList>
    </citation>
    <scope>NUCLEOTIDE SEQUENCE [LARGE SCALE GENOMIC DNA]</scope>
</reference>
<name>A0A0G4GAU3_VITBC</name>
<dbReference type="CDD" id="cd00177">
    <property type="entry name" value="START"/>
    <property type="match status" value="1"/>
</dbReference>
<dbReference type="VEuPathDB" id="CryptoDB:Vbra_17296"/>
<dbReference type="InterPro" id="IPR023393">
    <property type="entry name" value="START-like_dom_sf"/>
</dbReference>
<evidence type="ECO:0000259" key="2">
    <source>
        <dbReference type="PROSITE" id="PS50848"/>
    </source>
</evidence>
<sequence>MALVEDPPCQLSPDLIDHAIEAYIRQAAGDACGLRLSLRCLHACTPTSTTECCQAQPLSDVVVKADPFSSVASAAKEGPSAADQPCSIVGCLYCDPPRSFPPLPDGAVYTLSFANPPVLITSDEQSASYPDFPHTAACPFAHASTSAQPTVSHEPSTPAPNKTATVAKGKRRRRWWWLPRFWKSKRRGACVKQTSHPSPRCLVPPPPSTPVSLPYRVPPTPHSLLPKLASDDDSDKEGAGGHDDKHAAPSTEGSDTSSECDDGDMLTSVTTSPGQTCVLSPPCVPSVAGGADGEVVWLPGLTDEELLMGQRLQALGEEAAHELNAIINSTDGWKSLGMKHGVRQFIRDLPGQSPVVLGHIDIGGSFSPREVINFFYSHTDPRQYNPLLETQFRLRTYREDGSCGVCAYYQSYRGGFGIPGRDFCLSGSQHQFSDDHSVCVSRSIEWRHAVGMLTGRIRAHAHIGGFDCRRVQDGSCRLYFVWQADLRGDFPKWVSRLILTASLANLHHMKTSLVKTRT</sequence>
<accession>A0A0G4GAU3</accession>
<evidence type="ECO:0000313" key="3">
    <source>
        <dbReference type="EMBL" id="CEM26185.1"/>
    </source>
</evidence>
<keyword evidence="4" id="KW-1185">Reference proteome</keyword>
<dbReference type="InParanoid" id="A0A0G4GAU3"/>
<proteinExistence type="predicted"/>
<feature type="domain" description="START" evidence="2">
    <location>
        <begin position="329"/>
        <end position="504"/>
    </location>
</feature>
<dbReference type="Proteomes" id="UP000041254">
    <property type="component" value="Unassembled WGS sequence"/>
</dbReference>
<evidence type="ECO:0000256" key="1">
    <source>
        <dbReference type="SAM" id="MobiDB-lite"/>
    </source>
</evidence>
<dbReference type="Gene3D" id="3.30.530.20">
    <property type="match status" value="1"/>
</dbReference>
<organism evidence="3 4">
    <name type="scientific">Vitrella brassicaformis (strain CCMP3155)</name>
    <dbReference type="NCBI Taxonomy" id="1169540"/>
    <lineage>
        <taxon>Eukaryota</taxon>
        <taxon>Sar</taxon>
        <taxon>Alveolata</taxon>
        <taxon>Colpodellida</taxon>
        <taxon>Vitrellaceae</taxon>
        <taxon>Vitrella</taxon>
    </lineage>
</organism>